<evidence type="ECO:0000256" key="6">
    <source>
        <dbReference type="SAM" id="MobiDB-lite"/>
    </source>
</evidence>
<dbReference type="InterPro" id="IPR050189">
    <property type="entry name" value="MFS_Efflux_Transporters"/>
</dbReference>
<feature type="transmembrane region" description="Helical" evidence="7">
    <location>
        <begin position="267"/>
        <end position="287"/>
    </location>
</feature>
<dbReference type="SUPFAM" id="SSF103473">
    <property type="entry name" value="MFS general substrate transporter"/>
    <property type="match status" value="1"/>
</dbReference>
<dbReference type="Proteomes" id="UP001515480">
    <property type="component" value="Unassembled WGS sequence"/>
</dbReference>
<evidence type="ECO:0008006" key="10">
    <source>
        <dbReference type="Google" id="ProtNLM"/>
    </source>
</evidence>
<dbReference type="Gene3D" id="1.20.1250.20">
    <property type="entry name" value="MFS general substrate transporter like domains"/>
    <property type="match status" value="1"/>
</dbReference>
<dbReference type="InterPro" id="IPR036259">
    <property type="entry name" value="MFS_trans_sf"/>
</dbReference>
<dbReference type="GO" id="GO:0022857">
    <property type="term" value="F:transmembrane transporter activity"/>
    <property type="evidence" value="ECO:0007669"/>
    <property type="project" value="InterPro"/>
</dbReference>
<keyword evidence="4 7" id="KW-1133">Transmembrane helix</keyword>
<reference evidence="8 9" key="1">
    <citation type="journal article" date="2024" name="Science">
        <title>Giant polyketide synthase enzymes in the biosynthesis of giant marine polyether toxins.</title>
        <authorList>
            <person name="Fallon T.R."/>
            <person name="Shende V.V."/>
            <person name="Wierzbicki I.H."/>
            <person name="Pendleton A.L."/>
            <person name="Watervoot N.F."/>
            <person name="Auber R.P."/>
            <person name="Gonzalez D.J."/>
            <person name="Wisecaver J.H."/>
            <person name="Moore B.S."/>
        </authorList>
    </citation>
    <scope>NUCLEOTIDE SEQUENCE [LARGE SCALE GENOMIC DNA]</scope>
    <source>
        <strain evidence="8 9">12B1</strain>
    </source>
</reference>
<evidence type="ECO:0000256" key="4">
    <source>
        <dbReference type="ARBA" id="ARBA00022989"/>
    </source>
</evidence>
<feature type="transmembrane region" description="Helical" evidence="7">
    <location>
        <begin position="12"/>
        <end position="32"/>
    </location>
</feature>
<evidence type="ECO:0000256" key="7">
    <source>
        <dbReference type="SAM" id="Phobius"/>
    </source>
</evidence>
<feature type="region of interest" description="Disordered" evidence="6">
    <location>
        <begin position="338"/>
        <end position="363"/>
    </location>
</feature>
<dbReference type="Pfam" id="PF07690">
    <property type="entry name" value="MFS_1"/>
    <property type="match status" value="1"/>
</dbReference>
<feature type="transmembrane region" description="Helical" evidence="7">
    <location>
        <begin position="117"/>
        <end position="135"/>
    </location>
</feature>
<dbReference type="PANTHER" id="PTHR43124:SF3">
    <property type="entry name" value="CHLORAMPHENICOL EFFLUX PUMP RV0191"/>
    <property type="match status" value="1"/>
</dbReference>
<evidence type="ECO:0000313" key="8">
    <source>
        <dbReference type="EMBL" id="KAL1519643.1"/>
    </source>
</evidence>
<keyword evidence="9" id="KW-1185">Reference proteome</keyword>
<accession>A0AB34JFB8</accession>
<dbReference type="PANTHER" id="PTHR43124">
    <property type="entry name" value="PURINE EFFLUX PUMP PBUE"/>
    <property type="match status" value="1"/>
</dbReference>
<evidence type="ECO:0000313" key="9">
    <source>
        <dbReference type="Proteomes" id="UP001515480"/>
    </source>
</evidence>
<dbReference type="InterPro" id="IPR011701">
    <property type="entry name" value="MFS"/>
</dbReference>
<comment type="caution">
    <text evidence="8">The sequence shown here is derived from an EMBL/GenBank/DDBJ whole genome shotgun (WGS) entry which is preliminary data.</text>
</comment>
<feature type="transmembrane region" description="Helical" evidence="7">
    <location>
        <begin position="141"/>
        <end position="164"/>
    </location>
</feature>
<gene>
    <name evidence="8" type="ORF">AB1Y20_023154</name>
</gene>
<evidence type="ECO:0000256" key="3">
    <source>
        <dbReference type="ARBA" id="ARBA00022692"/>
    </source>
</evidence>
<evidence type="ECO:0000256" key="5">
    <source>
        <dbReference type="ARBA" id="ARBA00023136"/>
    </source>
</evidence>
<comment type="subcellular location">
    <subcellularLocation>
        <location evidence="1">Cell membrane</location>
        <topology evidence="1">Multi-pass membrane protein</topology>
    </subcellularLocation>
</comment>
<feature type="transmembrane region" description="Helical" evidence="7">
    <location>
        <begin position="176"/>
        <end position="194"/>
    </location>
</feature>
<keyword evidence="3 7" id="KW-0812">Transmembrane</keyword>
<keyword evidence="5 7" id="KW-0472">Membrane</keyword>
<name>A0AB34JFB8_PRYPA</name>
<dbReference type="GO" id="GO:0005886">
    <property type="term" value="C:plasma membrane"/>
    <property type="evidence" value="ECO:0007669"/>
    <property type="project" value="UniProtKB-SubCell"/>
</dbReference>
<sequence length="382" mass="41128">MGRAVGSLSTELNACSCGLLTLFVMITMLTTVPDFLYIEGSNYIPVALNFSDSEYGQLTGGGPNYLRAALNFLIVGELIDNVHRTHYLAALAFLASACIVWFGASSTDFSVLLLAKYLWNVVIASVVPVVMTLIVDMAPESMISLAISLAPGAVYLSDTVALALVSIFRENWRASFFINAGVLFCCTIAIAFVPEKDLSRRSAKLSWSLLKDVWHTAQTWASVLVTCPSILLLLLALVFGGAMYGTTAFLQLWLVHDHGIQPARASADMTVMPLVQGLGSSFCAALADFLYAKHGWSRLVTTSLLATLSPLLLILLVHIRIEGEFKAHSHSGTTTFKSVDVVGEGAPKESSDEEATQIVIREPEGLMPEHRVGSVPISNSPA</sequence>
<proteinExistence type="predicted"/>
<feature type="transmembrane region" description="Helical" evidence="7">
    <location>
        <begin position="87"/>
        <end position="105"/>
    </location>
</feature>
<keyword evidence="2" id="KW-1003">Cell membrane</keyword>
<evidence type="ECO:0000256" key="1">
    <source>
        <dbReference type="ARBA" id="ARBA00004651"/>
    </source>
</evidence>
<organism evidence="8 9">
    <name type="scientific">Prymnesium parvum</name>
    <name type="common">Toxic golden alga</name>
    <dbReference type="NCBI Taxonomy" id="97485"/>
    <lineage>
        <taxon>Eukaryota</taxon>
        <taxon>Haptista</taxon>
        <taxon>Haptophyta</taxon>
        <taxon>Prymnesiophyceae</taxon>
        <taxon>Prymnesiales</taxon>
        <taxon>Prymnesiaceae</taxon>
        <taxon>Prymnesium</taxon>
    </lineage>
</organism>
<feature type="transmembrane region" description="Helical" evidence="7">
    <location>
        <begin position="299"/>
        <end position="319"/>
    </location>
</feature>
<feature type="transmembrane region" description="Helical" evidence="7">
    <location>
        <begin position="230"/>
        <end position="255"/>
    </location>
</feature>
<protein>
    <recommendedName>
        <fullName evidence="10">Solute carrier family 40 protein</fullName>
    </recommendedName>
</protein>
<dbReference type="EMBL" id="JBGBPQ010000009">
    <property type="protein sequence ID" value="KAL1519643.1"/>
    <property type="molecule type" value="Genomic_DNA"/>
</dbReference>
<dbReference type="AlphaFoldDB" id="A0AB34JFB8"/>
<evidence type="ECO:0000256" key="2">
    <source>
        <dbReference type="ARBA" id="ARBA00022475"/>
    </source>
</evidence>